<comment type="pathway">
    <text evidence="2 10">Cofactor biosynthesis; NAD(+) biosynthesis; deamido-NAD(+) from nicotinate D-ribonucleotide: step 1/1.</text>
</comment>
<keyword evidence="3 10" id="KW-0662">Pyridine nucleotide biosynthesis</keyword>
<organism evidence="12 13">
    <name type="scientific">Candidatus Ruthenibacterium merdavium</name>
    <dbReference type="NCBI Taxonomy" id="2838752"/>
    <lineage>
        <taxon>Bacteria</taxon>
        <taxon>Bacillati</taxon>
        <taxon>Bacillota</taxon>
        <taxon>Clostridia</taxon>
        <taxon>Eubacteriales</taxon>
        <taxon>Oscillospiraceae</taxon>
        <taxon>Ruthenibacterium</taxon>
    </lineage>
</organism>
<dbReference type="NCBIfam" id="TIGR00125">
    <property type="entry name" value="cyt_tran_rel"/>
    <property type="match status" value="1"/>
</dbReference>
<protein>
    <recommendedName>
        <fullName evidence="10">Probable nicotinate-nucleotide adenylyltransferase</fullName>
        <ecNumber evidence="10">2.7.7.18</ecNumber>
    </recommendedName>
    <alternativeName>
        <fullName evidence="10">Deamido-NAD(+) diphosphorylase</fullName>
    </alternativeName>
    <alternativeName>
        <fullName evidence="10">Deamido-NAD(+) pyrophosphorylase</fullName>
    </alternativeName>
    <alternativeName>
        <fullName evidence="10">Nicotinate mononucleotide adenylyltransferase</fullName>
        <shortName evidence="10">NaMN adenylyltransferase</shortName>
    </alternativeName>
</protein>
<dbReference type="GO" id="GO:0004515">
    <property type="term" value="F:nicotinate-nucleotide adenylyltransferase activity"/>
    <property type="evidence" value="ECO:0007669"/>
    <property type="project" value="UniProtKB-UniRule"/>
</dbReference>
<dbReference type="GO" id="GO:0005524">
    <property type="term" value="F:ATP binding"/>
    <property type="evidence" value="ECO:0007669"/>
    <property type="project" value="UniProtKB-KW"/>
</dbReference>
<dbReference type="AlphaFoldDB" id="A0A9D2Q3L2"/>
<evidence type="ECO:0000259" key="11">
    <source>
        <dbReference type="Pfam" id="PF01467"/>
    </source>
</evidence>
<dbReference type="Proteomes" id="UP000823918">
    <property type="component" value="Unassembled WGS sequence"/>
</dbReference>
<name>A0A9D2Q3L2_9FIRM</name>
<keyword evidence="4 10" id="KW-0808">Transferase</keyword>
<evidence type="ECO:0000256" key="2">
    <source>
        <dbReference type="ARBA" id="ARBA00005019"/>
    </source>
</evidence>
<dbReference type="PANTHER" id="PTHR39321:SF3">
    <property type="entry name" value="PHOSPHOPANTETHEINE ADENYLYLTRANSFERASE"/>
    <property type="match status" value="1"/>
</dbReference>
<dbReference type="PANTHER" id="PTHR39321">
    <property type="entry name" value="NICOTINATE-NUCLEOTIDE ADENYLYLTRANSFERASE-RELATED"/>
    <property type="match status" value="1"/>
</dbReference>
<gene>
    <name evidence="10 12" type="primary">nadD</name>
    <name evidence="12" type="ORF">H9698_02990</name>
</gene>
<keyword evidence="8 10" id="KW-0520">NAD</keyword>
<reference evidence="12" key="2">
    <citation type="submission" date="2021-04" db="EMBL/GenBank/DDBJ databases">
        <authorList>
            <person name="Gilroy R."/>
        </authorList>
    </citation>
    <scope>NUCLEOTIDE SEQUENCE</scope>
    <source>
        <strain evidence="12">5933</strain>
    </source>
</reference>
<comment type="function">
    <text evidence="1 10">Catalyzes the reversible adenylation of nicotinate mononucleotide (NaMN) to nicotinic acid adenine dinucleotide (NaAD).</text>
</comment>
<keyword evidence="6 10" id="KW-0547">Nucleotide-binding</keyword>
<proteinExistence type="inferred from homology"/>
<dbReference type="Pfam" id="PF01467">
    <property type="entry name" value="CTP_transf_like"/>
    <property type="match status" value="1"/>
</dbReference>
<reference evidence="12" key="1">
    <citation type="journal article" date="2021" name="PeerJ">
        <title>Extensive microbial diversity within the chicken gut microbiome revealed by metagenomics and culture.</title>
        <authorList>
            <person name="Gilroy R."/>
            <person name="Ravi A."/>
            <person name="Getino M."/>
            <person name="Pursley I."/>
            <person name="Horton D.L."/>
            <person name="Alikhan N.F."/>
            <person name="Baker D."/>
            <person name="Gharbi K."/>
            <person name="Hall N."/>
            <person name="Watson M."/>
            <person name="Adriaenssens E.M."/>
            <person name="Foster-Nyarko E."/>
            <person name="Jarju S."/>
            <person name="Secka A."/>
            <person name="Antonio M."/>
            <person name="Oren A."/>
            <person name="Chaudhuri R.R."/>
            <person name="La Ragione R."/>
            <person name="Hildebrand F."/>
            <person name="Pallen M.J."/>
        </authorList>
    </citation>
    <scope>NUCLEOTIDE SEQUENCE</scope>
    <source>
        <strain evidence="12">5933</strain>
    </source>
</reference>
<dbReference type="EMBL" id="DWWA01000018">
    <property type="protein sequence ID" value="HJC71746.1"/>
    <property type="molecule type" value="Genomic_DNA"/>
</dbReference>
<dbReference type="CDD" id="cd02165">
    <property type="entry name" value="NMNAT"/>
    <property type="match status" value="1"/>
</dbReference>
<dbReference type="EC" id="2.7.7.18" evidence="10"/>
<feature type="domain" description="Cytidyltransferase-like" evidence="11">
    <location>
        <begin position="7"/>
        <end position="173"/>
    </location>
</feature>
<evidence type="ECO:0000256" key="3">
    <source>
        <dbReference type="ARBA" id="ARBA00022642"/>
    </source>
</evidence>
<evidence type="ECO:0000256" key="10">
    <source>
        <dbReference type="HAMAP-Rule" id="MF_00244"/>
    </source>
</evidence>
<evidence type="ECO:0000256" key="5">
    <source>
        <dbReference type="ARBA" id="ARBA00022695"/>
    </source>
</evidence>
<keyword evidence="7 10" id="KW-0067">ATP-binding</keyword>
<evidence type="ECO:0000256" key="7">
    <source>
        <dbReference type="ARBA" id="ARBA00022840"/>
    </source>
</evidence>
<accession>A0A9D2Q3L2</accession>
<comment type="similarity">
    <text evidence="10">Belongs to the NadD family.</text>
</comment>
<evidence type="ECO:0000256" key="1">
    <source>
        <dbReference type="ARBA" id="ARBA00002324"/>
    </source>
</evidence>
<dbReference type="InterPro" id="IPR014729">
    <property type="entry name" value="Rossmann-like_a/b/a_fold"/>
</dbReference>
<evidence type="ECO:0000313" key="12">
    <source>
        <dbReference type="EMBL" id="HJC71746.1"/>
    </source>
</evidence>
<comment type="caution">
    <text evidence="12">The sequence shown here is derived from an EMBL/GenBank/DDBJ whole genome shotgun (WGS) entry which is preliminary data.</text>
</comment>
<evidence type="ECO:0000256" key="9">
    <source>
        <dbReference type="ARBA" id="ARBA00048721"/>
    </source>
</evidence>
<evidence type="ECO:0000256" key="4">
    <source>
        <dbReference type="ARBA" id="ARBA00022679"/>
    </source>
</evidence>
<evidence type="ECO:0000313" key="13">
    <source>
        <dbReference type="Proteomes" id="UP000823918"/>
    </source>
</evidence>
<comment type="catalytic activity">
    <reaction evidence="9 10">
        <text>nicotinate beta-D-ribonucleotide + ATP + H(+) = deamido-NAD(+) + diphosphate</text>
        <dbReference type="Rhea" id="RHEA:22860"/>
        <dbReference type="ChEBI" id="CHEBI:15378"/>
        <dbReference type="ChEBI" id="CHEBI:30616"/>
        <dbReference type="ChEBI" id="CHEBI:33019"/>
        <dbReference type="ChEBI" id="CHEBI:57502"/>
        <dbReference type="ChEBI" id="CHEBI:58437"/>
        <dbReference type="EC" id="2.7.7.18"/>
    </reaction>
</comment>
<evidence type="ECO:0000256" key="6">
    <source>
        <dbReference type="ARBA" id="ARBA00022741"/>
    </source>
</evidence>
<dbReference type="InterPro" id="IPR005248">
    <property type="entry name" value="NadD/NMNAT"/>
</dbReference>
<dbReference type="InterPro" id="IPR004821">
    <property type="entry name" value="Cyt_trans-like"/>
</dbReference>
<dbReference type="GO" id="GO:0009435">
    <property type="term" value="P:NAD+ biosynthetic process"/>
    <property type="evidence" value="ECO:0007669"/>
    <property type="project" value="UniProtKB-UniRule"/>
</dbReference>
<dbReference type="NCBIfam" id="TIGR00482">
    <property type="entry name" value="nicotinate (nicotinamide) nucleotide adenylyltransferase"/>
    <property type="match status" value="1"/>
</dbReference>
<sequence length="211" mass="23790">MKQRILLYGGTFDPPHNGHMNLLKAVMQALKPERVVIEPAGLPPHKAASATAPEHRLAMCRCFLQAGEHITVDDTEIRRKGKSYTVDTLRDFCVRFPGGQLYLALGSDVFLSFRAWKEYREIFKMAVLVVQSRKDGDSKELMNMARILRGEGAGVILVDAPPIELSSAQLRERLYAGQDVSRYLPGEVQAYIKAHGLYRQLRKEVVHDITE</sequence>
<keyword evidence="5 10" id="KW-0548">Nucleotidyltransferase</keyword>
<dbReference type="Gene3D" id="3.40.50.620">
    <property type="entry name" value="HUPs"/>
    <property type="match status" value="1"/>
</dbReference>
<dbReference type="HAMAP" id="MF_00244">
    <property type="entry name" value="NaMN_adenylyltr"/>
    <property type="match status" value="1"/>
</dbReference>
<evidence type="ECO:0000256" key="8">
    <source>
        <dbReference type="ARBA" id="ARBA00023027"/>
    </source>
</evidence>
<dbReference type="SUPFAM" id="SSF52374">
    <property type="entry name" value="Nucleotidylyl transferase"/>
    <property type="match status" value="1"/>
</dbReference>